<name>A0ABP9E879_9ACTN</name>
<dbReference type="EMBL" id="BAABIS010000001">
    <property type="protein sequence ID" value="GAA4868787.1"/>
    <property type="molecule type" value="Genomic_DNA"/>
</dbReference>
<feature type="domain" description="DUF6194" evidence="1">
    <location>
        <begin position="1"/>
        <end position="138"/>
    </location>
</feature>
<dbReference type="RefSeq" id="WP_345699498.1">
    <property type="nucleotide sequence ID" value="NZ_BAABIS010000001.1"/>
</dbReference>
<accession>A0ABP9E879</accession>
<sequence length="138" mass="14866">MTLDDIIAFTAGLDGVLTLRPAPGDGSPEIAWGDVFFYYAPDGVLPGGQPFATVVTKDYPDDTGSRLDREGAFRVNAAAGKDAVRRHPTEGPDDTVLAHPVYGGWLAVTNPGPRTSDAVRELLRAAHERARSRHERRA</sequence>
<organism evidence="2 3">
    <name type="scientific">Kitasatospora terrestris</name>
    <dbReference type="NCBI Taxonomy" id="258051"/>
    <lineage>
        <taxon>Bacteria</taxon>
        <taxon>Bacillati</taxon>
        <taxon>Actinomycetota</taxon>
        <taxon>Actinomycetes</taxon>
        <taxon>Kitasatosporales</taxon>
        <taxon>Streptomycetaceae</taxon>
        <taxon>Kitasatospora</taxon>
    </lineage>
</organism>
<protein>
    <recommendedName>
        <fullName evidence="1">DUF6194 domain-containing protein</fullName>
    </recommendedName>
</protein>
<evidence type="ECO:0000259" key="1">
    <source>
        <dbReference type="Pfam" id="PF19694"/>
    </source>
</evidence>
<reference evidence="3" key="1">
    <citation type="journal article" date="2019" name="Int. J. Syst. Evol. Microbiol.">
        <title>The Global Catalogue of Microorganisms (GCM) 10K type strain sequencing project: providing services to taxonomists for standard genome sequencing and annotation.</title>
        <authorList>
            <consortium name="The Broad Institute Genomics Platform"/>
            <consortium name="The Broad Institute Genome Sequencing Center for Infectious Disease"/>
            <person name="Wu L."/>
            <person name="Ma J."/>
        </authorList>
    </citation>
    <scope>NUCLEOTIDE SEQUENCE [LARGE SCALE GENOMIC DNA]</scope>
    <source>
        <strain evidence="3">JCM 13006</strain>
    </source>
</reference>
<dbReference type="Pfam" id="PF19694">
    <property type="entry name" value="DUF6194"/>
    <property type="match status" value="1"/>
</dbReference>
<gene>
    <name evidence="2" type="ORF">GCM10023235_54350</name>
</gene>
<comment type="caution">
    <text evidence="2">The sequence shown here is derived from an EMBL/GenBank/DDBJ whole genome shotgun (WGS) entry which is preliminary data.</text>
</comment>
<dbReference type="Proteomes" id="UP001501752">
    <property type="component" value="Unassembled WGS sequence"/>
</dbReference>
<proteinExistence type="predicted"/>
<evidence type="ECO:0000313" key="3">
    <source>
        <dbReference type="Proteomes" id="UP001501752"/>
    </source>
</evidence>
<keyword evidence="3" id="KW-1185">Reference proteome</keyword>
<evidence type="ECO:0000313" key="2">
    <source>
        <dbReference type="EMBL" id="GAA4868787.1"/>
    </source>
</evidence>
<dbReference type="InterPro" id="IPR045676">
    <property type="entry name" value="DUF6194"/>
</dbReference>